<keyword evidence="7 8" id="KW-0472">Membrane</keyword>
<feature type="transmembrane region" description="Helical" evidence="8">
    <location>
        <begin position="145"/>
        <end position="164"/>
    </location>
</feature>
<dbReference type="Gene3D" id="1.10.3470.10">
    <property type="entry name" value="ABC transporter involved in vitamin B12 uptake, BtuC"/>
    <property type="match status" value="1"/>
</dbReference>
<evidence type="ECO:0000256" key="4">
    <source>
        <dbReference type="ARBA" id="ARBA00022475"/>
    </source>
</evidence>
<dbReference type="GO" id="GO:0005886">
    <property type="term" value="C:plasma membrane"/>
    <property type="evidence" value="ECO:0007669"/>
    <property type="project" value="UniProtKB-SubCell"/>
</dbReference>
<evidence type="ECO:0000256" key="6">
    <source>
        <dbReference type="ARBA" id="ARBA00022989"/>
    </source>
</evidence>
<evidence type="ECO:0000256" key="3">
    <source>
        <dbReference type="ARBA" id="ARBA00022448"/>
    </source>
</evidence>
<evidence type="ECO:0000256" key="2">
    <source>
        <dbReference type="ARBA" id="ARBA00007935"/>
    </source>
</evidence>
<feature type="transmembrane region" description="Helical" evidence="8">
    <location>
        <begin position="331"/>
        <end position="352"/>
    </location>
</feature>
<dbReference type="GO" id="GO:0033214">
    <property type="term" value="P:siderophore-iron import into cell"/>
    <property type="evidence" value="ECO:0007669"/>
    <property type="project" value="TreeGrafter"/>
</dbReference>
<dbReference type="PANTHER" id="PTHR30472:SF24">
    <property type="entry name" value="FERRIC ENTEROBACTIN TRANSPORT SYSTEM PERMEASE PROTEIN FEPG"/>
    <property type="match status" value="1"/>
</dbReference>
<dbReference type="InterPro" id="IPR000522">
    <property type="entry name" value="ABC_transptr_permease_BtuC"/>
</dbReference>
<name>A0A9D1YV55_9MICO</name>
<reference evidence="9" key="1">
    <citation type="journal article" date="2021" name="PeerJ">
        <title>Extensive microbial diversity within the chicken gut microbiome revealed by metagenomics and culture.</title>
        <authorList>
            <person name="Gilroy R."/>
            <person name="Ravi A."/>
            <person name="Getino M."/>
            <person name="Pursley I."/>
            <person name="Horton D.L."/>
            <person name="Alikhan N.F."/>
            <person name="Baker D."/>
            <person name="Gharbi K."/>
            <person name="Hall N."/>
            <person name="Watson M."/>
            <person name="Adriaenssens E.M."/>
            <person name="Foster-Nyarko E."/>
            <person name="Jarju S."/>
            <person name="Secka A."/>
            <person name="Antonio M."/>
            <person name="Oren A."/>
            <person name="Chaudhuri R.R."/>
            <person name="La Ragione R."/>
            <person name="Hildebrand F."/>
            <person name="Pallen M.J."/>
        </authorList>
    </citation>
    <scope>NUCLEOTIDE SEQUENCE</scope>
    <source>
        <strain evidence="9">ChiGjej1B1-98</strain>
    </source>
</reference>
<dbReference type="SUPFAM" id="SSF81345">
    <property type="entry name" value="ABC transporter involved in vitamin B12 uptake, BtuC"/>
    <property type="match status" value="1"/>
</dbReference>
<evidence type="ECO:0000256" key="8">
    <source>
        <dbReference type="SAM" id="Phobius"/>
    </source>
</evidence>
<sequence length="360" mass="37052">MIRRARTLLLSRVMSRRRVPIRFERLGVSARVSPWTVSLTLLLTLGCVFVGAWSMTLGVYPISVGEVFLAAVGFPAAPQDTFIIIDLRLPRVLVALFAGGALAASGAIFQALVRNPLAAPDIIGVNSGAGAVVVLLIVTGAPAALIAPGAFAGAIGAASAVYLLTWRHGISGARLVLVGIGVNAMLSALITLMIVRFPVDRATLAVWWQSGTLHGSDAGDAWLLVGSLAVLLPAGMWLVRSANVLSFGDDAARGLGLRVERARFGMLTVGAAMAAVAIAAAGPIGFVALISPHIARMIAGSFTAGVLLLSGAIGAAMVLIADIVAQHAFAFPVPVGILTAAVGAPYFIYLLARAGRRARS</sequence>
<dbReference type="PANTHER" id="PTHR30472">
    <property type="entry name" value="FERRIC ENTEROBACTIN TRANSPORT SYSTEM PERMEASE PROTEIN"/>
    <property type="match status" value="1"/>
</dbReference>
<dbReference type="AlphaFoldDB" id="A0A9D1YV55"/>
<keyword evidence="6 8" id="KW-1133">Transmembrane helix</keyword>
<keyword evidence="4" id="KW-1003">Cell membrane</keyword>
<dbReference type="GO" id="GO:0022857">
    <property type="term" value="F:transmembrane transporter activity"/>
    <property type="evidence" value="ECO:0007669"/>
    <property type="project" value="InterPro"/>
</dbReference>
<evidence type="ECO:0000256" key="5">
    <source>
        <dbReference type="ARBA" id="ARBA00022692"/>
    </source>
</evidence>
<keyword evidence="3" id="KW-0813">Transport</keyword>
<protein>
    <submittedName>
        <fullName evidence="9">Iron chelate uptake ABC transporter family permease subunit</fullName>
    </submittedName>
</protein>
<organism evidence="9 10">
    <name type="scientific">Candidatus Agrococcus pullicola</name>
    <dbReference type="NCBI Taxonomy" id="2838429"/>
    <lineage>
        <taxon>Bacteria</taxon>
        <taxon>Bacillati</taxon>
        <taxon>Actinomycetota</taxon>
        <taxon>Actinomycetes</taxon>
        <taxon>Micrococcales</taxon>
        <taxon>Microbacteriaceae</taxon>
        <taxon>Agrococcus</taxon>
    </lineage>
</organism>
<gene>
    <name evidence="9" type="ORF">H9830_07225</name>
</gene>
<dbReference type="FunFam" id="1.10.3470.10:FF:000001">
    <property type="entry name" value="Vitamin B12 ABC transporter permease BtuC"/>
    <property type="match status" value="1"/>
</dbReference>
<reference evidence="9" key="2">
    <citation type="submission" date="2021-04" db="EMBL/GenBank/DDBJ databases">
        <authorList>
            <person name="Gilroy R."/>
        </authorList>
    </citation>
    <scope>NUCLEOTIDE SEQUENCE</scope>
    <source>
        <strain evidence="9">ChiGjej1B1-98</strain>
    </source>
</reference>
<accession>A0A9D1YV55</accession>
<dbReference type="EMBL" id="DXDC01000209">
    <property type="protein sequence ID" value="HIY66051.1"/>
    <property type="molecule type" value="Genomic_DNA"/>
</dbReference>
<comment type="subcellular location">
    <subcellularLocation>
        <location evidence="1">Cell membrane</location>
        <topology evidence="1">Multi-pass membrane protein</topology>
    </subcellularLocation>
</comment>
<dbReference type="Pfam" id="PF01032">
    <property type="entry name" value="FecCD"/>
    <property type="match status" value="1"/>
</dbReference>
<evidence type="ECO:0000256" key="7">
    <source>
        <dbReference type="ARBA" id="ARBA00023136"/>
    </source>
</evidence>
<feature type="transmembrane region" description="Helical" evidence="8">
    <location>
        <begin position="32"/>
        <end position="53"/>
    </location>
</feature>
<comment type="caution">
    <text evidence="9">The sequence shown here is derived from an EMBL/GenBank/DDBJ whole genome shotgun (WGS) entry which is preliminary data.</text>
</comment>
<evidence type="ECO:0000313" key="10">
    <source>
        <dbReference type="Proteomes" id="UP000824005"/>
    </source>
</evidence>
<evidence type="ECO:0000256" key="1">
    <source>
        <dbReference type="ARBA" id="ARBA00004651"/>
    </source>
</evidence>
<feature type="transmembrane region" description="Helical" evidence="8">
    <location>
        <begin position="302"/>
        <end position="325"/>
    </location>
</feature>
<comment type="similarity">
    <text evidence="2">Belongs to the binding-protein-dependent transport system permease family. FecCD subfamily.</text>
</comment>
<dbReference type="CDD" id="cd06550">
    <property type="entry name" value="TM_ABC_iron-siderophores_like"/>
    <property type="match status" value="1"/>
</dbReference>
<dbReference type="Proteomes" id="UP000824005">
    <property type="component" value="Unassembled WGS sequence"/>
</dbReference>
<feature type="transmembrane region" description="Helical" evidence="8">
    <location>
        <begin position="89"/>
        <end position="112"/>
    </location>
</feature>
<feature type="transmembrane region" description="Helical" evidence="8">
    <location>
        <begin position="176"/>
        <end position="199"/>
    </location>
</feature>
<dbReference type="InterPro" id="IPR037294">
    <property type="entry name" value="ABC_BtuC-like"/>
</dbReference>
<keyword evidence="5 8" id="KW-0812">Transmembrane</keyword>
<feature type="transmembrane region" description="Helical" evidence="8">
    <location>
        <begin position="264"/>
        <end position="290"/>
    </location>
</feature>
<proteinExistence type="inferred from homology"/>
<evidence type="ECO:0000313" key="9">
    <source>
        <dbReference type="EMBL" id="HIY66051.1"/>
    </source>
</evidence>